<keyword evidence="4 6" id="KW-1133">Transmembrane helix</keyword>
<keyword evidence="5 6" id="KW-0472">Membrane</keyword>
<dbReference type="Pfam" id="PF10324">
    <property type="entry name" value="7TM_GPCR_Srw"/>
    <property type="match status" value="1"/>
</dbReference>
<dbReference type="Gene3D" id="1.20.1070.10">
    <property type="entry name" value="Rhodopsin 7-helix transmembrane proteins"/>
    <property type="match status" value="1"/>
</dbReference>
<comment type="subcellular location">
    <subcellularLocation>
        <location evidence="1">Membrane</location>
    </subcellularLocation>
</comment>
<dbReference type="InterPro" id="IPR053219">
    <property type="entry name" value="GPCR_Dmsr-1"/>
</dbReference>
<evidence type="ECO:0000256" key="2">
    <source>
        <dbReference type="ARBA" id="ARBA00010663"/>
    </source>
</evidence>
<proteinExistence type="inferred from homology"/>
<name>A0A8S1CDK1_9INSE</name>
<dbReference type="GO" id="GO:0005886">
    <property type="term" value="C:plasma membrane"/>
    <property type="evidence" value="ECO:0007669"/>
    <property type="project" value="TreeGrafter"/>
</dbReference>
<feature type="transmembrane region" description="Helical" evidence="6">
    <location>
        <begin position="284"/>
        <end position="302"/>
    </location>
</feature>
<dbReference type="PANTHER" id="PTHR46273:SF4">
    <property type="entry name" value="AT19640P"/>
    <property type="match status" value="1"/>
</dbReference>
<dbReference type="EMBL" id="CADEPI010000024">
    <property type="protein sequence ID" value="CAB3366229.1"/>
    <property type="molecule type" value="Genomic_DNA"/>
</dbReference>
<keyword evidence="3 6" id="KW-0812">Transmembrane</keyword>
<dbReference type="PANTHER" id="PTHR46273">
    <property type="entry name" value="MYOSUPPRESSIN RECEPTOR 1, ISOFORM B-RELATED"/>
    <property type="match status" value="1"/>
</dbReference>
<keyword evidence="9" id="KW-1185">Reference proteome</keyword>
<protein>
    <recommendedName>
        <fullName evidence="7">G-protein coupled receptors family 1 profile domain-containing protein</fullName>
    </recommendedName>
</protein>
<dbReference type="OrthoDB" id="5864054at2759"/>
<feature type="domain" description="G-protein coupled receptors family 1 profile" evidence="7">
    <location>
        <begin position="34"/>
        <end position="300"/>
    </location>
</feature>
<evidence type="ECO:0000259" key="7">
    <source>
        <dbReference type="PROSITE" id="PS50262"/>
    </source>
</evidence>
<dbReference type="PROSITE" id="PS50262">
    <property type="entry name" value="G_PROTEIN_RECEP_F1_2"/>
    <property type="match status" value="1"/>
</dbReference>
<evidence type="ECO:0000256" key="4">
    <source>
        <dbReference type="ARBA" id="ARBA00022989"/>
    </source>
</evidence>
<comment type="similarity">
    <text evidence="2">Belongs to the G-protein coupled receptor 1 family.</text>
</comment>
<dbReference type="CDD" id="cd14978">
    <property type="entry name" value="7tmA_FMRFamide_R-like"/>
    <property type="match status" value="1"/>
</dbReference>
<gene>
    <name evidence="8" type="ORF">CLODIP_2_CD01555</name>
</gene>
<organism evidence="8 9">
    <name type="scientific">Cloeon dipterum</name>
    <dbReference type="NCBI Taxonomy" id="197152"/>
    <lineage>
        <taxon>Eukaryota</taxon>
        <taxon>Metazoa</taxon>
        <taxon>Ecdysozoa</taxon>
        <taxon>Arthropoda</taxon>
        <taxon>Hexapoda</taxon>
        <taxon>Insecta</taxon>
        <taxon>Pterygota</taxon>
        <taxon>Palaeoptera</taxon>
        <taxon>Ephemeroptera</taxon>
        <taxon>Pisciforma</taxon>
        <taxon>Baetidae</taxon>
        <taxon>Cloeon</taxon>
    </lineage>
</organism>
<evidence type="ECO:0000256" key="3">
    <source>
        <dbReference type="ARBA" id="ARBA00022692"/>
    </source>
</evidence>
<feature type="transmembrane region" description="Helical" evidence="6">
    <location>
        <begin position="93"/>
        <end position="121"/>
    </location>
</feature>
<dbReference type="PRINTS" id="PR00237">
    <property type="entry name" value="GPCRRHODOPSN"/>
</dbReference>
<evidence type="ECO:0000256" key="5">
    <source>
        <dbReference type="ARBA" id="ARBA00023136"/>
    </source>
</evidence>
<feature type="transmembrane region" description="Helical" evidence="6">
    <location>
        <begin position="20"/>
        <end position="43"/>
    </location>
</feature>
<evidence type="ECO:0000256" key="6">
    <source>
        <dbReference type="SAM" id="Phobius"/>
    </source>
</evidence>
<accession>A0A8S1CDK1</accession>
<dbReference type="InterPro" id="IPR000276">
    <property type="entry name" value="GPCR_Rhodpsn"/>
</dbReference>
<reference evidence="8 9" key="1">
    <citation type="submission" date="2020-04" db="EMBL/GenBank/DDBJ databases">
        <authorList>
            <person name="Alioto T."/>
            <person name="Alioto T."/>
            <person name="Gomez Garrido J."/>
        </authorList>
    </citation>
    <scope>NUCLEOTIDE SEQUENCE [LARGE SCALE GENOMIC DNA]</scope>
</reference>
<dbReference type="SUPFAM" id="SSF81321">
    <property type="entry name" value="Family A G protein-coupled receptor-like"/>
    <property type="match status" value="1"/>
</dbReference>
<dbReference type="GO" id="GO:0008528">
    <property type="term" value="F:G protein-coupled peptide receptor activity"/>
    <property type="evidence" value="ECO:0007669"/>
    <property type="project" value="InterPro"/>
</dbReference>
<feature type="transmembrane region" description="Helical" evidence="6">
    <location>
        <begin position="55"/>
        <end position="73"/>
    </location>
</feature>
<evidence type="ECO:0000256" key="1">
    <source>
        <dbReference type="ARBA" id="ARBA00004370"/>
    </source>
</evidence>
<feature type="transmembrane region" description="Helical" evidence="6">
    <location>
        <begin position="242"/>
        <end position="264"/>
    </location>
</feature>
<dbReference type="Proteomes" id="UP000494165">
    <property type="component" value="Unassembled WGS sequence"/>
</dbReference>
<evidence type="ECO:0000313" key="8">
    <source>
        <dbReference type="EMBL" id="CAB3366229.1"/>
    </source>
</evidence>
<sequence>MANSSYCGDFDYLVTAYKNLHGYVSLSVCMAGTVSTGLSMAVLSRPELAAPTSSLLSALAAADALVMLEYIPFALHQYVMVDRPPTERFSYAWAVYVLFHAIFTQVFHTISIWLTVTLAVWRYLVVRYPTKSREWCSEKGTRYAILAAYVGSSIICIPLYLSFSVSPFEGGTVYYVRLSKLGGAGGQLLIYINFWIYSVLIKLLPCVILSFLSQRLLAALWENKQRRRSLLNKDDKDGDRTSRLLLAVLILFLVTELPQGILGLLTVFLGDNFFAQCYTSMGELMDLLALTSSTLNFPLYCLMSRQFRASFAAIGKGMFNKIFHRENDQQAVNKGRNTRSSQL</sequence>
<dbReference type="AlphaFoldDB" id="A0A8S1CDK1"/>
<feature type="transmembrane region" description="Helical" evidence="6">
    <location>
        <begin position="194"/>
        <end position="221"/>
    </location>
</feature>
<evidence type="ECO:0000313" key="9">
    <source>
        <dbReference type="Proteomes" id="UP000494165"/>
    </source>
</evidence>
<comment type="caution">
    <text evidence="8">The sequence shown here is derived from an EMBL/GenBank/DDBJ whole genome shotgun (WGS) entry which is preliminary data.</text>
</comment>
<dbReference type="InterPro" id="IPR017452">
    <property type="entry name" value="GPCR_Rhodpsn_7TM"/>
</dbReference>
<dbReference type="InterPro" id="IPR019427">
    <property type="entry name" value="7TM_GPCR_serpentine_rcpt_Srw"/>
</dbReference>
<feature type="transmembrane region" description="Helical" evidence="6">
    <location>
        <begin position="142"/>
        <end position="161"/>
    </location>
</feature>